<dbReference type="SUPFAM" id="SSF51306">
    <property type="entry name" value="LexA/Signal peptidase"/>
    <property type="match status" value="1"/>
</dbReference>
<dbReference type="AlphaFoldDB" id="C7NQ41"/>
<dbReference type="Proteomes" id="UP000002071">
    <property type="component" value="Chromosome"/>
</dbReference>
<dbReference type="HOGENOM" id="CLU_054902_1_1_2"/>
<dbReference type="GeneID" id="8383890"/>
<evidence type="ECO:0000256" key="4">
    <source>
        <dbReference type="ARBA" id="ARBA00023136"/>
    </source>
</evidence>
<feature type="transmembrane region" description="Helical" evidence="5">
    <location>
        <begin position="26"/>
        <end position="49"/>
    </location>
</feature>
<evidence type="ECO:0000256" key="3">
    <source>
        <dbReference type="ARBA" id="ARBA00022989"/>
    </source>
</evidence>
<keyword evidence="7" id="KW-1185">Reference proteome</keyword>
<reference evidence="6 7" key="1">
    <citation type="journal article" date="2009" name="Stand. Genomic Sci.">
        <title>Complete genome sequence of Halorhabdus utahensis type strain (AX-2).</title>
        <authorList>
            <person name="Anderson I."/>
            <person name="Tindall B.J."/>
            <person name="Pomrenke H."/>
            <person name="Goker M."/>
            <person name="Lapidus A."/>
            <person name="Nolan M."/>
            <person name="Copeland A."/>
            <person name="Glavina Del Rio T."/>
            <person name="Chen F."/>
            <person name="Tice H."/>
            <person name="Cheng J.F."/>
            <person name="Lucas S."/>
            <person name="Chertkov O."/>
            <person name="Bruce D."/>
            <person name="Brettin T."/>
            <person name="Detter J.C."/>
            <person name="Han C."/>
            <person name="Goodwin L."/>
            <person name="Land M."/>
            <person name="Hauser L."/>
            <person name="Chang Y.J."/>
            <person name="Jeffries C.D."/>
            <person name="Pitluck S."/>
            <person name="Pati A."/>
            <person name="Mavromatis K."/>
            <person name="Ivanova N."/>
            <person name="Ovchinnikova G."/>
            <person name="Chen A."/>
            <person name="Palaniappan K."/>
            <person name="Chain P."/>
            <person name="Rohde M."/>
            <person name="Bristow J."/>
            <person name="Eisen J.A."/>
            <person name="Markowitz V."/>
            <person name="Hugenholtz P."/>
            <person name="Kyrpides N.C."/>
            <person name="Klenk H.P."/>
        </authorList>
    </citation>
    <scope>NUCLEOTIDE SEQUENCE [LARGE SCALE GENOMIC DNA]</scope>
    <source>
        <strain evidence="7">DSM 12940 / JCM 11049 / AX-2</strain>
    </source>
</reference>
<dbReference type="GO" id="GO:0004252">
    <property type="term" value="F:serine-type endopeptidase activity"/>
    <property type="evidence" value="ECO:0007669"/>
    <property type="project" value="InterPro"/>
</dbReference>
<comment type="subcellular location">
    <subcellularLocation>
        <location evidence="1">Membrane</location>
    </subcellularLocation>
</comment>
<evidence type="ECO:0000256" key="1">
    <source>
        <dbReference type="ARBA" id="ARBA00004370"/>
    </source>
</evidence>
<dbReference type="PANTHER" id="PTHR10806">
    <property type="entry name" value="SIGNAL PEPTIDASE COMPLEX CATALYTIC SUBUNIT SEC11"/>
    <property type="match status" value="1"/>
</dbReference>
<evidence type="ECO:0000313" key="6">
    <source>
        <dbReference type="EMBL" id="ACV11785.1"/>
    </source>
</evidence>
<dbReference type="InterPro" id="IPR036286">
    <property type="entry name" value="LexA/Signal_pep-like_sf"/>
</dbReference>
<proteinExistence type="predicted"/>
<gene>
    <name evidence="6" type="ordered locus">Huta_1611</name>
</gene>
<dbReference type="PANTHER" id="PTHR10806:SF6">
    <property type="entry name" value="SIGNAL PEPTIDASE COMPLEX CATALYTIC SUBUNIT SEC11"/>
    <property type="match status" value="1"/>
</dbReference>
<dbReference type="OrthoDB" id="4822at2157"/>
<dbReference type="CDD" id="cd06530">
    <property type="entry name" value="S26_SPase_I"/>
    <property type="match status" value="1"/>
</dbReference>
<dbReference type="GO" id="GO:0006465">
    <property type="term" value="P:signal peptide processing"/>
    <property type="evidence" value="ECO:0007669"/>
    <property type="project" value="InterPro"/>
</dbReference>
<protein>
    <submittedName>
        <fullName evidence="6">Signal sequence peptidase</fullName>
    </submittedName>
</protein>
<keyword evidence="3 5" id="KW-1133">Transmembrane helix</keyword>
<evidence type="ECO:0000256" key="2">
    <source>
        <dbReference type="ARBA" id="ARBA00022692"/>
    </source>
</evidence>
<keyword evidence="4 5" id="KW-0472">Membrane</keyword>
<name>C7NQ41_HALUD</name>
<sequence length="217" mass="23368">MIESEGEWATSARGKSAIDRFLKSSLALFAFDTLSSVLIVVMIGGLLFATSGVWSPVVAVESGSMQPHMDVGEFVFVMEDGRFPGPESQGDTGIVTAHTGQEAGYRTFGGYGDVIVYQPDGNETKTPIIHRAMFWVENGENWYERAGSTAIGNADSCEELANCPAPHAGFITKGDNSVTNSRYDQLMEISSPVKPAWIVGTAEVGVPWLGQLRLARD</sequence>
<dbReference type="eggNOG" id="arCOG01739">
    <property type="taxonomic scope" value="Archaea"/>
</dbReference>
<dbReference type="EMBL" id="CP001687">
    <property type="protein sequence ID" value="ACV11785.1"/>
    <property type="molecule type" value="Genomic_DNA"/>
</dbReference>
<dbReference type="InterPro" id="IPR001733">
    <property type="entry name" value="Peptidase_S26B"/>
</dbReference>
<accession>C7NQ41</accession>
<dbReference type="STRING" id="519442.Huta_1611"/>
<keyword evidence="2 5" id="KW-0812">Transmembrane</keyword>
<organism evidence="6 7">
    <name type="scientific">Halorhabdus utahensis (strain DSM 12940 / JCM 11049 / AX-2)</name>
    <dbReference type="NCBI Taxonomy" id="519442"/>
    <lineage>
        <taxon>Archaea</taxon>
        <taxon>Methanobacteriati</taxon>
        <taxon>Methanobacteriota</taxon>
        <taxon>Stenosarchaea group</taxon>
        <taxon>Halobacteria</taxon>
        <taxon>Halobacteriales</taxon>
        <taxon>Haloarculaceae</taxon>
        <taxon>Halorhabdus</taxon>
    </lineage>
</organism>
<evidence type="ECO:0000256" key="5">
    <source>
        <dbReference type="SAM" id="Phobius"/>
    </source>
</evidence>
<dbReference type="KEGG" id="hut:Huta_1611"/>
<dbReference type="RefSeq" id="WP_015789358.1">
    <property type="nucleotide sequence ID" value="NC_013158.1"/>
</dbReference>
<dbReference type="GO" id="GO:0016020">
    <property type="term" value="C:membrane"/>
    <property type="evidence" value="ECO:0007669"/>
    <property type="project" value="UniProtKB-SubCell"/>
</dbReference>
<dbReference type="InterPro" id="IPR019533">
    <property type="entry name" value="Peptidase_S26"/>
</dbReference>
<evidence type="ECO:0000313" key="7">
    <source>
        <dbReference type="Proteomes" id="UP000002071"/>
    </source>
</evidence>